<proteinExistence type="predicted"/>
<evidence type="ECO:0000313" key="1">
    <source>
        <dbReference type="EMBL" id="KAI0027078.1"/>
    </source>
</evidence>
<comment type="caution">
    <text evidence="1">The sequence shown here is derived from an EMBL/GenBank/DDBJ whole genome shotgun (WGS) entry which is preliminary data.</text>
</comment>
<sequence length="384" mass="43620">MHYVRSPACDPVTGPPVFGWTKEELIKHVKTAMQVELGTIPIYFCALYSIKPLGDEPGQVEAATSARMHILSVAEQEMLHLALAGNLLRALNDIQTLYDKKTMPTYPSHILYDKIDMKLRPADKENLDCFLKIEAPYMAPPPRPKVAGGEPFIPDYNSIGMFYREVEKGQSCIKELSGDILSCNEEMQFGGNEFFYSEMTIVKDEASALEALSTIVDQGEGSIGVSDSHYAIFVNLYQQRQAWACVDYIDEPHTKKYHEQGNEVAYRLSLAFDASYCYVLQTIDICWQTKDPQKRFRLLAKLRRLMIQILSPCAHVLVKQKLASGKFAAPCFEFYPPEQDDPLEQSKLHERLEDELTSARRQAADQETIDAIEKILFCLKDLRD</sequence>
<reference evidence="1" key="1">
    <citation type="submission" date="2021-02" db="EMBL/GenBank/DDBJ databases">
        <authorList>
            <consortium name="DOE Joint Genome Institute"/>
            <person name="Ahrendt S."/>
            <person name="Looney B.P."/>
            <person name="Miyauchi S."/>
            <person name="Morin E."/>
            <person name="Drula E."/>
            <person name="Courty P.E."/>
            <person name="Chicoki N."/>
            <person name="Fauchery L."/>
            <person name="Kohler A."/>
            <person name="Kuo A."/>
            <person name="Labutti K."/>
            <person name="Pangilinan J."/>
            <person name="Lipzen A."/>
            <person name="Riley R."/>
            <person name="Andreopoulos W."/>
            <person name="He G."/>
            <person name="Johnson J."/>
            <person name="Barry K.W."/>
            <person name="Grigoriev I.V."/>
            <person name="Nagy L."/>
            <person name="Hibbett D."/>
            <person name="Henrissat B."/>
            <person name="Matheny P.B."/>
            <person name="Labbe J."/>
            <person name="Martin F."/>
        </authorList>
    </citation>
    <scope>NUCLEOTIDE SEQUENCE</scope>
    <source>
        <strain evidence="1">EC-137</strain>
    </source>
</reference>
<dbReference type="EMBL" id="MU274019">
    <property type="protein sequence ID" value="KAI0027078.1"/>
    <property type="molecule type" value="Genomic_DNA"/>
</dbReference>
<accession>A0ACB8Q676</accession>
<keyword evidence="2" id="KW-1185">Reference proteome</keyword>
<organism evidence="1 2">
    <name type="scientific">Vararia minispora EC-137</name>
    <dbReference type="NCBI Taxonomy" id="1314806"/>
    <lineage>
        <taxon>Eukaryota</taxon>
        <taxon>Fungi</taxon>
        <taxon>Dikarya</taxon>
        <taxon>Basidiomycota</taxon>
        <taxon>Agaricomycotina</taxon>
        <taxon>Agaricomycetes</taxon>
        <taxon>Russulales</taxon>
        <taxon>Lachnocladiaceae</taxon>
        <taxon>Vararia</taxon>
    </lineage>
</organism>
<reference evidence="1" key="2">
    <citation type="journal article" date="2022" name="New Phytol.">
        <title>Evolutionary transition to the ectomycorrhizal habit in the genomes of a hyperdiverse lineage of mushroom-forming fungi.</title>
        <authorList>
            <person name="Looney B."/>
            <person name="Miyauchi S."/>
            <person name="Morin E."/>
            <person name="Drula E."/>
            <person name="Courty P.E."/>
            <person name="Kohler A."/>
            <person name="Kuo A."/>
            <person name="LaButti K."/>
            <person name="Pangilinan J."/>
            <person name="Lipzen A."/>
            <person name="Riley R."/>
            <person name="Andreopoulos W."/>
            <person name="He G."/>
            <person name="Johnson J."/>
            <person name="Nolan M."/>
            <person name="Tritt A."/>
            <person name="Barry K.W."/>
            <person name="Grigoriev I.V."/>
            <person name="Nagy L.G."/>
            <person name="Hibbett D."/>
            <person name="Henrissat B."/>
            <person name="Matheny P.B."/>
            <person name="Labbe J."/>
            <person name="Martin F.M."/>
        </authorList>
    </citation>
    <scope>NUCLEOTIDE SEQUENCE</scope>
    <source>
        <strain evidence="1">EC-137</strain>
    </source>
</reference>
<protein>
    <submittedName>
        <fullName evidence="1">Ferritin-like-domain-containing protein</fullName>
    </submittedName>
</protein>
<gene>
    <name evidence="1" type="ORF">K488DRAFT_63038</name>
</gene>
<name>A0ACB8Q676_9AGAM</name>
<evidence type="ECO:0000313" key="2">
    <source>
        <dbReference type="Proteomes" id="UP000814128"/>
    </source>
</evidence>
<dbReference type="Proteomes" id="UP000814128">
    <property type="component" value="Unassembled WGS sequence"/>
</dbReference>